<dbReference type="PANTHER" id="PTHR40277:SF1">
    <property type="entry name" value="BLL5419 PROTEIN"/>
    <property type="match status" value="1"/>
</dbReference>
<evidence type="ECO:0000256" key="4">
    <source>
        <dbReference type="ARBA" id="ARBA00022989"/>
    </source>
</evidence>
<evidence type="ECO:0000313" key="7">
    <source>
        <dbReference type="EMBL" id="HDM89941.1"/>
    </source>
</evidence>
<feature type="transmembrane region" description="Helical" evidence="6">
    <location>
        <begin position="204"/>
        <end position="226"/>
    </location>
</feature>
<name>A0A7C0X8V2_UNCW3</name>
<dbReference type="Pfam" id="PF03706">
    <property type="entry name" value="LPG_synthase_TM"/>
    <property type="match status" value="1"/>
</dbReference>
<feature type="transmembrane region" description="Helical" evidence="6">
    <location>
        <begin position="123"/>
        <end position="141"/>
    </location>
</feature>
<reference evidence="7" key="1">
    <citation type="journal article" date="2020" name="mSystems">
        <title>Genome- and Community-Level Interaction Insights into Carbon Utilization and Element Cycling Functions of Hydrothermarchaeota in Hydrothermal Sediment.</title>
        <authorList>
            <person name="Zhou Z."/>
            <person name="Liu Y."/>
            <person name="Xu W."/>
            <person name="Pan J."/>
            <person name="Luo Z.H."/>
            <person name="Li M."/>
        </authorList>
    </citation>
    <scope>NUCLEOTIDE SEQUENCE [LARGE SCALE GENOMIC DNA]</scope>
    <source>
        <strain evidence="7">HyVt-237</strain>
    </source>
</reference>
<organism evidence="7">
    <name type="scientific">candidate division WOR-3 bacterium</name>
    <dbReference type="NCBI Taxonomy" id="2052148"/>
    <lineage>
        <taxon>Bacteria</taxon>
        <taxon>Bacteria division WOR-3</taxon>
    </lineage>
</organism>
<dbReference type="NCBIfam" id="TIGR00374">
    <property type="entry name" value="flippase-like domain"/>
    <property type="match status" value="1"/>
</dbReference>
<protein>
    <submittedName>
        <fullName evidence="7">Flippase-like domain-containing protein</fullName>
    </submittedName>
</protein>
<dbReference type="AlphaFoldDB" id="A0A7C0X8V2"/>
<comment type="caution">
    <text evidence="7">The sequence shown here is derived from an EMBL/GenBank/DDBJ whole genome shotgun (WGS) entry which is preliminary data.</text>
</comment>
<dbReference type="EMBL" id="DRBW01000072">
    <property type="protein sequence ID" value="HDM89941.1"/>
    <property type="molecule type" value="Genomic_DNA"/>
</dbReference>
<feature type="transmembrane region" description="Helical" evidence="6">
    <location>
        <begin position="79"/>
        <end position="103"/>
    </location>
</feature>
<evidence type="ECO:0000256" key="5">
    <source>
        <dbReference type="ARBA" id="ARBA00023136"/>
    </source>
</evidence>
<gene>
    <name evidence="7" type="ORF">ENG67_01895</name>
</gene>
<keyword evidence="3 6" id="KW-0812">Transmembrane</keyword>
<feature type="transmembrane region" description="Helical" evidence="6">
    <location>
        <begin position="150"/>
        <end position="170"/>
    </location>
</feature>
<evidence type="ECO:0000256" key="3">
    <source>
        <dbReference type="ARBA" id="ARBA00022692"/>
    </source>
</evidence>
<dbReference type="PANTHER" id="PTHR40277">
    <property type="entry name" value="BLL5419 PROTEIN"/>
    <property type="match status" value="1"/>
</dbReference>
<evidence type="ECO:0000256" key="1">
    <source>
        <dbReference type="ARBA" id="ARBA00004651"/>
    </source>
</evidence>
<evidence type="ECO:0000256" key="2">
    <source>
        <dbReference type="ARBA" id="ARBA00022475"/>
    </source>
</evidence>
<dbReference type="GO" id="GO:0005886">
    <property type="term" value="C:plasma membrane"/>
    <property type="evidence" value="ECO:0007669"/>
    <property type="project" value="UniProtKB-SubCell"/>
</dbReference>
<feature type="transmembrane region" description="Helical" evidence="6">
    <location>
        <begin position="7"/>
        <end position="23"/>
    </location>
</feature>
<keyword evidence="5 6" id="KW-0472">Membrane</keyword>
<feature type="transmembrane region" description="Helical" evidence="6">
    <location>
        <begin position="35"/>
        <end position="58"/>
    </location>
</feature>
<accession>A0A7C0X8V2</accession>
<keyword evidence="4 6" id="KW-1133">Transmembrane helix</keyword>
<feature type="transmembrane region" description="Helical" evidence="6">
    <location>
        <begin position="278"/>
        <end position="302"/>
    </location>
</feature>
<comment type="subcellular location">
    <subcellularLocation>
        <location evidence="1">Cell membrane</location>
        <topology evidence="1">Multi-pass membrane protein</topology>
    </subcellularLocation>
</comment>
<feature type="transmembrane region" description="Helical" evidence="6">
    <location>
        <begin position="238"/>
        <end position="258"/>
    </location>
</feature>
<dbReference type="Proteomes" id="UP000885931">
    <property type="component" value="Unassembled WGS sequence"/>
</dbReference>
<dbReference type="InterPro" id="IPR022791">
    <property type="entry name" value="L-PG_synthase/AglD"/>
</dbReference>
<sequence>MKKTLSYSIRFAVAAALIGILLYKLDLKQIAENFILLRPFPFLIAIAVNGFGIFLSALRWKVFLRSQGEDPPILGLFKVYLISLFLGNILPSGAGIDIMRGIYLSRHTGKKAHSFASVIIDRILGFIAIMIIALLSLPFGFEEIRPFRKIVLLMAVVIIGGTFISLIPAVHRVLTVLLLKIPLGEKFKKLYDAFYSYRDKRETLILGLVLSFMIQLSFVGAAYMSGVALSLHLPVFKVIFYVTLINLLAAIPLSVGGIGLRESGFVLFFGDMIGRETAFALSVTYYLSGLINSLIGALFLMVGKDKI</sequence>
<evidence type="ECO:0000256" key="6">
    <source>
        <dbReference type="SAM" id="Phobius"/>
    </source>
</evidence>
<keyword evidence="2" id="KW-1003">Cell membrane</keyword>
<proteinExistence type="predicted"/>